<evidence type="ECO:0000259" key="6">
    <source>
        <dbReference type="Pfam" id="PF00849"/>
    </source>
</evidence>
<dbReference type="SUPFAM" id="SSF55120">
    <property type="entry name" value="Pseudouridine synthase"/>
    <property type="match status" value="1"/>
</dbReference>
<dbReference type="CDD" id="cd02869">
    <property type="entry name" value="PseudoU_synth_RluA_like"/>
    <property type="match status" value="1"/>
</dbReference>
<dbReference type="NCBIfam" id="TIGR00005">
    <property type="entry name" value="rluA_subfam"/>
    <property type="match status" value="1"/>
</dbReference>
<evidence type="ECO:0000256" key="3">
    <source>
        <dbReference type="ARBA" id="ARBA00023235"/>
    </source>
</evidence>
<evidence type="ECO:0000256" key="1">
    <source>
        <dbReference type="ARBA" id="ARBA00000073"/>
    </source>
</evidence>
<dbReference type="InterPro" id="IPR050188">
    <property type="entry name" value="RluA_PseudoU_synthase"/>
</dbReference>
<evidence type="ECO:0000313" key="9">
    <source>
        <dbReference type="Proteomes" id="UP000472971"/>
    </source>
</evidence>
<dbReference type="EMBL" id="JACEIO010000001">
    <property type="protein sequence ID" value="MBA4535604.1"/>
    <property type="molecule type" value="Genomic_DNA"/>
</dbReference>
<dbReference type="GO" id="GO:0003723">
    <property type="term" value="F:RNA binding"/>
    <property type="evidence" value="ECO:0007669"/>
    <property type="project" value="InterPro"/>
</dbReference>
<dbReference type="Proteomes" id="UP000472971">
    <property type="component" value="Unassembled WGS sequence"/>
</dbReference>
<evidence type="ECO:0000313" key="7">
    <source>
        <dbReference type="EMBL" id="MBA4535604.1"/>
    </source>
</evidence>
<accession>A0A6B3VNW2</accession>
<comment type="similarity">
    <text evidence="2 5">Belongs to the pseudouridine synthase RluA family.</text>
</comment>
<dbReference type="AlphaFoldDB" id="A0A6B3VNW2"/>
<dbReference type="GO" id="GO:0000455">
    <property type="term" value="P:enzyme-directed rRNA pseudouridine synthesis"/>
    <property type="evidence" value="ECO:0007669"/>
    <property type="project" value="TreeGrafter"/>
</dbReference>
<evidence type="ECO:0000313" key="8">
    <source>
        <dbReference type="EMBL" id="NEY79980.1"/>
    </source>
</evidence>
<comment type="catalytic activity">
    <reaction evidence="1 5">
        <text>a uridine in RNA = a pseudouridine in RNA</text>
        <dbReference type="Rhea" id="RHEA:48348"/>
        <dbReference type="Rhea" id="RHEA-COMP:12068"/>
        <dbReference type="Rhea" id="RHEA-COMP:12069"/>
        <dbReference type="ChEBI" id="CHEBI:65314"/>
        <dbReference type="ChEBI" id="CHEBI:65315"/>
    </reaction>
</comment>
<dbReference type="Pfam" id="PF00849">
    <property type="entry name" value="PseudoU_synth_2"/>
    <property type="match status" value="1"/>
</dbReference>
<proteinExistence type="inferred from homology"/>
<dbReference type="InterPro" id="IPR006145">
    <property type="entry name" value="PsdUridine_synth_RsuA/RluA"/>
</dbReference>
<feature type="domain" description="Pseudouridine synthase RsuA/RluA-like" evidence="6">
    <location>
        <begin position="94"/>
        <end position="247"/>
    </location>
</feature>
<evidence type="ECO:0000256" key="2">
    <source>
        <dbReference type="ARBA" id="ARBA00010876"/>
    </source>
</evidence>
<keyword evidence="3 5" id="KW-0413">Isomerase</keyword>
<dbReference type="PANTHER" id="PTHR21600">
    <property type="entry name" value="MITOCHONDRIAL RNA PSEUDOURIDINE SYNTHASE"/>
    <property type="match status" value="1"/>
</dbReference>
<evidence type="ECO:0000313" key="10">
    <source>
        <dbReference type="Proteomes" id="UP000570010"/>
    </source>
</evidence>
<name>A0A6B3VNW2_9BACI</name>
<dbReference type="EC" id="5.4.99.-" evidence="5"/>
<dbReference type="GO" id="GO:0140098">
    <property type="term" value="F:catalytic activity, acting on RNA"/>
    <property type="evidence" value="ECO:0007669"/>
    <property type="project" value="UniProtKB-ARBA"/>
</dbReference>
<dbReference type="RefSeq" id="WP_163238896.1">
    <property type="nucleotide sequence ID" value="NZ_CP082780.1"/>
</dbReference>
<dbReference type="FunFam" id="3.30.2350.10:FF:000005">
    <property type="entry name" value="Pseudouridine synthase"/>
    <property type="match status" value="1"/>
</dbReference>
<evidence type="ECO:0000256" key="5">
    <source>
        <dbReference type="RuleBase" id="RU362028"/>
    </source>
</evidence>
<dbReference type="EMBL" id="JAAIWN010000001">
    <property type="protein sequence ID" value="NEY79980.1"/>
    <property type="molecule type" value="Genomic_DNA"/>
</dbReference>
<dbReference type="Proteomes" id="UP000570010">
    <property type="component" value="Unassembled WGS sequence"/>
</dbReference>
<organism evidence="8 9">
    <name type="scientific">Bacillus aquiflavi</name>
    <dbReference type="NCBI Taxonomy" id="2672567"/>
    <lineage>
        <taxon>Bacteria</taxon>
        <taxon>Bacillati</taxon>
        <taxon>Bacillota</taxon>
        <taxon>Bacilli</taxon>
        <taxon>Bacillales</taxon>
        <taxon>Bacillaceae</taxon>
        <taxon>Bacillus</taxon>
    </lineage>
</organism>
<comment type="caution">
    <text evidence="8">The sequence shown here is derived from an EMBL/GenBank/DDBJ whole genome shotgun (WGS) entry which is preliminary data.</text>
</comment>
<dbReference type="Gene3D" id="3.30.2350.10">
    <property type="entry name" value="Pseudouridine synthase"/>
    <property type="match status" value="1"/>
</dbReference>
<comment type="function">
    <text evidence="5">Responsible for synthesis of pseudouridine from uracil.</text>
</comment>
<protein>
    <recommendedName>
        <fullName evidence="5">Pseudouridine synthase</fullName>
        <ecNumber evidence="5">5.4.99.-</ecNumber>
    </recommendedName>
</protein>
<dbReference type="PROSITE" id="PS01129">
    <property type="entry name" value="PSI_RLU"/>
    <property type="match status" value="1"/>
</dbReference>
<reference evidence="7 10" key="2">
    <citation type="submission" date="2020-07" db="EMBL/GenBank/DDBJ databases">
        <authorList>
            <person name="Feng H."/>
        </authorList>
    </citation>
    <scope>NUCLEOTIDE SEQUENCE [LARGE SCALE GENOMIC DNA]</scope>
    <source>
        <strain evidence="10">s-12</strain>
        <strain evidence="7">S-12</strain>
    </source>
</reference>
<dbReference type="InterPro" id="IPR020103">
    <property type="entry name" value="PsdUridine_synth_cat_dom_sf"/>
</dbReference>
<dbReference type="InterPro" id="IPR006225">
    <property type="entry name" value="PsdUridine_synth_RluC/D"/>
</dbReference>
<reference evidence="8 9" key="1">
    <citation type="submission" date="2020-02" db="EMBL/GenBank/DDBJ databases">
        <title>Bacillus aquiflavi sp. nov., isolated from yellow water of strong flavor Chinese baijiu in Yibin region of China.</title>
        <authorList>
            <person name="Xie J."/>
        </authorList>
    </citation>
    <scope>NUCLEOTIDE SEQUENCE [LARGE SCALE GENOMIC DNA]</scope>
    <source>
        <strain evidence="8 9">3H-10</strain>
    </source>
</reference>
<sequence>MIVTFKKGELFEIIIPSEWSGITIEHLFKVIFQAPKKLTHQFRMNKLVTINGKITNWHTPLQEGNRLQIRLFQEEPCSFIPAYHDIEVLYEDDHLLILNKPAGMDTHPNELKQTNTLANAAAYYLQAKGELRNVRHVHRLDRNTSGAILFAKHTFSGALLDKLLEEQKITRTYVALVHGMMQQKRGTINNPIGRDRHHPTRRRVSRTGQAAITKYKVIETYADKEMTLIQCELLTGRTHQIRVHLSHIGHPLAGDQLYGGKNIFPRQALHSLKLTFLHPFTKEEVICHAPFLDKHIFPQFDLYQI</sequence>
<evidence type="ECO:0000256" key="4">
    <source>
        <dbReference type="PIRSR" id="PIRSR606225-1"/>
    </source>
</evidence>
<keyword evidence="9" id="KW-1185">Reference proteome</keyword>
<dbReference type="InterPro" id="IPR006224">
    <property type="entry name" value="PsdUridine_synth_RluA-like_CS"/>
</dbReference>
<dbReference type="PANTHER" id="PTHR21600:SF71">
    <property type="entry name" value="PSEUDOURIDINE SYNTHASE"/>
    <property type="match status" value="1"/>
</dbReference>
<gene>
    <name evidence="8" type="ORF">G4D64_00280</name>
    <name evidence="7" type="ORF">H1Z61_00280</name>
</gene>
<feature type="active site" evidence="4">
    <location>
        <position position="141"/>
    </location>
</feature>
<dbReference type="GO" id="GO:0009982">
    <property type="term" value="F:pseudouridine synthase activity"/>
    <property type="evidence" value="ECO:0007669"/>
    <property type="project" value="InterPro"/>
</dbReference>